<dbReference type="Proteomes" id="UP000198508">
    <property type="component" value="Unassembled WGS sequence"/>
</dbReference>
<keyword evidence="2" id="KW-0808">Transferase</keyword>
<feature type="domain" description="Four-carbon acid sugar kinase N-terminal" evidence="7">
    <location>
        <begin position="6"/>
        <end position="260"/>
    </location>
</feature>
<keyword evidence="4" id="KW-0418">Kinase</keyword>
<dbReference type="Gene3D" id="3.40.50.10840">
    <property type="entry name" value="Putative sugar-binding, N-terminal domain"/>
    <property type="match status" value="1"/>
</dbReference>
<dbReference type="InterPro" id="IPR037051">
    <property type="entry name" value="4-carb_acid_sugar_kinase_N_sf"/>
</dbReference>
<evidence type="ECO:0000313" key="10">
    <source>
        <dbReference type="Proteomes" id="UP000198508"/>
    </source>
</evidence>
<dbReference type="InterPro" id="IPR042213">
    <property type="entry name" value="NBD_C_sf"/>
</dbReference>
<feature type="domain" description="Four-carbon acid sugar kinase nucleotide binding" evidence="8">
    <location>
        <begin position="289"/>
        <end position="442"/>
    </location>
</feature>
<reference evidence="10" key="1">
    <citation type="submission" date="2016-10" db="EMBL/GenBank/DDBJ databases">
        <authorList>
            <person name="Varghese N."/>
            <person name="Submissions S."/>
        </authorList>
    </citation>
    <scope>NUCLEOTIDE SEQUENCE [LARGE SCALE GENOMIC DNA]</scope>
    <source>
        <strain evidence="10">NLAE-zl-G277</strain>
    </source>
</reference>
<dbReference type="Gene3D" id="3.40.980.20">
    <property type="entry name" value="Four-carbon acid sugar kinase, nucleotide binding domain"/>
    <property type="match status" value="1"/>
</dbReference>
<comment type="similarity">
    <text evidence="1">Belongs to the four-carbon acid sugar kinase family.</text>
</comment>
<accession>A0A1I0AKP2</accession>
<evidence type="ECO:0000256" key="5">
    <source>
        <dbReference type="ARBA" id="ARBA00022840"/>
    </source>
</evidence>
<evidence type="ECO:0000256" key="1">
    <source>
        <dbReference type="ARBA" id="ARBA00005715"/>
    </source>
</evidence>
<dbReference type="GO" id="GO:0005524">
    <property type="term" value="F:ATP binding"/>
    <property type="evidence" value="ECO:0007669"/>
    <property type="project" value="UniProtKB-KW"/>
</dbReference>
<gene>
    <name evidence="9" type="ORF">SAMN05216313_10190</name>
</gene>
<keyword evidence="6" id="KW-0119">Carbohydrate metabolism</keyword>
<evidence type="ECO:0000256" key="2">
    <source>
        <dbReference type="ARBA" id="ARBA00022679"/>
    </source>
</evidence>
<evidence type="ECO:0000256" key="4">
    <source>
        <dbReference type="ARBA" id="ARBA00022777"/>
    </source>
</evidence>
<proteinExistence type="inferred from homology"/>
<dbReference type="RefSeq" id="WP_092360360.1">
    <property type="nucleotide sequence ID" value="NZ_DAINWJ010000045.1"/>
</dbReference>
<evidence type="ECO:0000313" key="9">
    <source>
        <dbReference type="EMBL" id="SES94868.1"/>
    </source>
</evidence>
<dbReference type="EMBL" id="FOIM01000001">
    <property type="protein sequence ID" value="SES94868.1"/>
    <property type="molecule type" value="Genomic_DNA"/>
</dbReference>
<evidence type="ECO:0000256" key="6">
    <source>
        <dbReference type="ARBA" id="ARBA00023277"/>
    </source>
</evidence>
<evidence type="ECO:0000256" key="3">
    <source>
        <dbReference type="ARBA" id="ARBA00022741"/>
    </source>
</evidence>
<dbReference type="InterPro" id="IPR010737">
    <property type="entry name" value="4-carb_acid_sugar_kinase_N"/>
</dbReference>
<dbReference type="Pfam" id="PF07005">
    <property type="entry name" value="SBD_N"/>
    <property type="match status" value="1"/>
</dbReference>
<keyword evidence="3" id="KW-0547">Nucleotide-binding</keyword>
<dbReference type="InterPro" id="IPR031475">
    <property type="entry name" value="NBD_C"/>
</dbReference>
<dbReference type="GeneID" id="93277918"/>
<dbReference type="STRING" id="460384.SAMN05216313_10190"/>
<dbReference type="Pfam" id="PF17042">
    <property type="entry name" value="NBD_C"/>
    <property type="match status" value="1"/>
</dbReference>
<dbReference type="GO" id="GO:0016301">
    <property type="term" value="F:kinase activity"/>
    <property type="evidence" value="ECO:0007669"/>
    <property type="project" value="UniProtKB-KW"/>
</dbReference>
<evidence type="ECO:0000259" key="7">
    <source>
        <dbReference type="Pfam" id="PF07005"/>
    </source>
</evidence>
<protein>
    <submittedName>
        <fullName evidence="9">Uncharacterized conserved protein YgbK, DUF1537 family</fullName>
    </submittedName>
</protein>
<organism evidence="9 10">
    <name type="scientific">Enterocloster lavalensis</name>
    <dbReference type="NCBI Taxonomy" id="460384"/>
    <lineage>
        <taxon>Bacteria</taxon>
        <taxon>Bacillati</taxon>
        <taxon>Bacillota</taxon>
        <taxon>Clostridia</taxon>
        <taxon>Lachnospirales</taxon>
        <taxon>Lachnospiraceae</taxon>
        <taxon>Enterocloster</taxon>
    </lineage>
</organism>
<dbReference type="AlphaFoldDB" id="A0A1I0AKP2"/>
<evidence type="ECO:0000259" key="8">
    <source>
        <dbReference type="Pfam" id="PF17042"/>
    </source>
</evidence>
<keyword evidence="10" id="KW-1185">Reference proteome</keyword>
<sequence length="457" mass="48566">MSGFELGVVADDFTGASDAASFMVQGGLDTVLFSGVPESGWENIHGARAVVIALKTRTVERERAVEESMEAFRWLRKAGARHLYFKYCSTFDSTPEGNIGPVADAVMEELGIPYTLLCPSLPVNGRTVRDGALYVNGLPLHESHMRNHPLTPMWDCRINELMRGQSRYPCVTVDGNGRITGLTSGVPETNALCPAGGETGMDAGPGAIAGINAKLEELAARRGHLYAVPDYETDGQGQGIARAFGHLPFLTGGSGLAGALSLVFADREEKTGKSTRESRRDGTPGRAILMAGSCSAMTRRQVQVYLANGCLGVRLVPEEIVAGAQTVDTVWEQIRAARSAPLVYSSAAPEDVLRSQQLGRARVAQAIEGLFAGLAVRAVDSGWTRVISAGGETSGAVTRALGCVGYRIGESVAPGVPVMTPLDRPELRLILKSGNFGAEDFFERALRLTEGGERDNG</sequence>
<name>A0A1I0AKP2_9FIRM</name>
<dbReference type="SUPFAM" id="SSF142764">
    <property type="entry name" value="YgbK-like"/>
    <property type="match status" value="1"/>
</dbReference>
<keyword evidence="5" id="KW-0067">ATP-binding</keyword>